<dbReference type="EMBL" id="WWCX01000063">
    <property type="protein sequence ID" value="MYM97138.1"/>
    <property type="molecule type" value="Genomic_DNA"/>
</dbReference>
<dbReference type="InterPro" id="IPR037523">
    <property type="entry name" value="VOC_core"/>
</dbReference>
<dbReference type="Pfam" id="PF00903">
    <property type="entry name" value="Glyoxalase"/>
    <property type="match status" value="1"/>
</dbReference>
<organism evidence="2 3">
    <name type="scientific">Duganella vulcania</name>
    <dbReference type="NCBI Taxonomy" id="2692166"/>
    <lineage>
        <taxon>Bacteria</taxon>
        <taxon>Pseudomonadati</taxon>
        <taxon>Pseudomonadota</taxon>
        <taxon>Betaproteobacteria</taxon>
        <taxon>Burkholderiales</taxon>
        <taxon>Oxalobacteraceae</taxon>
        <taxon>Telluria group</taxon>
        <taxon>Duganella</taxon>
    </lineage>
</organism>
<dbReference type="InterPro" id="IPR004360">
    <property type="entry name" value="Glyas_Fos-R_dOase_dom"/>
</dbReference>
<dbReference type="PROSITE" id="PS51819">
    <property type="entry name" value="VOC"/>
    <property type="match status" value="1"/>
</dbReference>
<dbReference type="Proteomes" id="UP000447355">
    <property type="component" value="Unassembled WGS sequence"/>
</dbReference>
<dbReference type="SUPFAM" id="SSF54593">
    <property type="entry name" value="Glyoxalase/Bleomycin resistance protein/Dihydroxybiphenyl dioxygenase"/>
    <property type="match status" value="1"/>
</dbReference>
<accession>A0A845GV86</accession>
<name>A0A845GV86_9BURK</name>
<evidence type="ECO:0000259" key="1">
    <source>
        <dbReference type="PROSITE" id="PS51819"/>
    </source>
</evidence>
<gene>
    <name evidence="2" type="ORF">GTP90_25130</name>
</gene>
<proteinExistence type="predicted"/>
<reference evidence="2" key="1">
    <citation type="submission" date="2019-12" db="EMBL/GenBank/DDBJ databases">
        <title>Novel species isolated from a subtropical stream in China.</title>
        <authorList>
            <person name="Lu H."/>
        </authorList>
    </citation>
    <scope>NUCLEOTIDE SEQUENCE [LARGE SCALE GENOMIC DNA]</scope>
    <source>
        <strain evidence="2">FT81W</strain>
    </source>
</reference>
<evidence type="ECO:0000313" key="3">
    <source>
        <dbReference type="Proteomes" id="UP000447355"/>
    </source>
</evidence>
<protein>
    <submittedName>
        <fullName evidence="2">Glyoxalase/bleomycin resistance/extradiol dioxygenase family protein</fullName>
    </submittedName>
</protein>
<dbReference type="AlphaFoldDB" id="A0A845GV86"/>
<sequence length="128" mass="14636">MEKLIEAVMPVLMSRDVSASLAFYEKLGFVEVFRDQADSPRYAAVARDGLELQLQWQDPSHWDHVLDRPVYRFYVSDVEWAYAEFLRSGAIPGPGSGPWCQPGDTPWGTREFHVRDPDGNGLQFYRAV</sequence>
<feature type="domain" description="VOC" evidence="1">
    <location>
        <begin position="4"/>
        <end position="127"/>
    </location>
</feature>
<dbReference type="RefSeq" id="WP_161086098.1">
    <property type="nucleotide sequence ID" value="NZ_WWCX01000063.1"/>
</dbReference>
<keyword evidence="2" id="KW-0223">Dioxygenase</keyword>
<comment type="caution">
    <text evidence="2">The sequence shown here is derived from an EMBL/GenBank/DDBJ whole genome shotgun (WGS) entry which is preliminary data.</text>
</comment>
<keyword evidence="2" id="KW-0560">Oxidoreductase</keyword>
<dbReference type="GO" id="GO:0051213">
    <property type="term" value="F:dioxygenase activity"/>
    <property type="evidence" value="ECO:0007669"/>
    <property type="project" value="UniProtKB-KW"/>
</dbReference>
<dbReference type="Gene3D" id="3.10.180.10">
    <property type="entry name" value="2,3-Dihydroxybiphenyl 1,2-Dioxygenase, domain 1"/>
    <property type="match status" value="1"/>
</dbReference>
<dbReference type="InterPro" id="IPR029068">
    <property type="entry name" value="Glyas_Bleomycin-R_OHBP_Dase"/>
</dbReference>
<evidence type="ECO:0000313" key="2">
    <source>
        <dbReference type="EMBL" id="MYM97138.1"/>
    </source>
</evidence>